<proteinExistence type="predicted"/>
<reference evidence="1 2" key="1">
    <citation type="submission" date="2017-07" db="EMBL/GenBank/DDBJ databases">
        <authorList>
            <person name="Talla V."/>
            <person name="Backstrom N."/>
        </authorList>
    </citation>
    <scope>NUCLEOTIDE SEQUENCE [LARGE SCALE GENOMIC DNA]</scope>
</reference>
<dbReference type="Proteomes" id="UP000324832">
    <property type="component" value="Unassembled WGS sequence"/>
</dbReference>
<dbReference type="EMBL" id="FZQP02001693">
    <property type="protein sequence ID" value="VVC93601.1"/>
    <property type="molecule type" value="Genomic_DNA"/>
</dbReference>
<protein>
    <submittedName>
        <fullName evidence="1">Uncharacterized protein</fullName>
    </submittedName>
</protein>
<sequence length="79" mass="9176">MENSLGHLFSAWQLGIHNFNKHRRFVVRVEQGKRRLPCRHGNTHVVSLYLIHDDSSAPDVGRDLQIFLEAVLRGYVRPD</sequence>
<dbReference type="AlphaFoldDB" id="A0A5E4Q8I0"/>
<gene>
    <name evidence="1" type="ORF">LSINAPIS_LOCUS5753</name>
</gene>
<keyword evidence="2" id="KW-1185">Reference proteome</keyword>
<evidence type="ECO:0000313" key="1">
    <source>
        <dbReference type="EMBL" id="VVC93601.1"/>
    </source>
</evidence>
<evidence type="ECO:0000313" key="2">
    <source>
        <dbReference type="Proteomes" id="UP000324832"/>
    </source>
</evidence>
<organism evidence="1 2">
    <name type="scientific">Leptidea sinapis</name>
    <dbReference type="NCBI Taxonomy" id="189913"/>
    <lineage>
        <taxon>Eukaryota</taxon>
        <taxon>Metazoa</taxon>
        <taxon>Ecdysozoa</taxon>
        <taxon>Arthropoda</taxon>
        <taxon>Hexapoda</taxon>
        <taxon>Insecta</taxon>
        <taxon>Pterygota</taxon>
        <taxon>Neoptera</taxon>
        <taxon>Endopterygota</taxon>
        <taxon>Lepidoptera</taxon>
        <taxon>Glossata</taxon>
        <taxon>Ditrysia</taxon>
        <taxon>Papilionoidea</taxon>
        <taxon>Pieridae</taxon>
        <taxon>Dismorphiinae</taxon>
        <taxon>Leptidea</taxon>
    </lineage>
</organism>
<name>A0A5E4Q8I0_9NEOP</name>
<accession>A0A5E4Q8I0</accession>